<evidence type="ECO:0000313" key="3">
    <source>
        <dbReference type="Proteomes" id="UP000318582"/>
    </source>
</evidence>
<dbReference type="Proteomes" id="UP000318582">
    <property type="component" value="Unassembled WGS sequence"/>
</dbReference>
<gene>
    <name evidence="2" type="ORF">PhCBS80983_g01961</name>
</gene>
<evidence type="ECO:0000313" key="2">
    <source>
        <dbReference type="EMBL" id="TPX60161.1"/>
    </source>
</evidence>
<proteinExistence type="predicted"/>
<evidence type="ECO:0000256" key="1">
    <source>
        <dbReference type="SAM" id="MobiDB-lite"/>
    </source>
</evidence>
<reference evidence="2 3" key="1">
    <citation type="journal article" date="2019" name="Sci. Rep.">
        <title>Comparative genomics of chytrid fungi reveal insights into the obligate biotrophic and pathogenic lifestyle of Synchytrium endobioticum.</title>
        <authorList>
            <person name="van de Vossenberg B.T.L.H."/>
            <person name="Warris S."/>
            <person name="Nguyen H.D.T."/>
            <person name="van Gent-Pelzer M.P.E."/>
            <person name="Joly D.L."/>
            <person name="van de Geest H.C."/>
            <person name="Bonants P.J.M."/>
            <person name="Smith D.S."/>
            <person name="Levesque C.A."/>
            <person name="van der Lee T.A.J."/>
        </authorList>
    </citation>
    <scope>NUCLEOTIDE SEQUENCE [LARGE SCALE GENOMIC DNA]</scope>
    <source>
        <strain evidence="2 3">CBS 809.83</strain>
    </source>
</reference>
<name>A0A507E8U5_9FUNG</name>
<protein>
    <submittedName>
        <fullName evidence="2">Uncharacterized protein</fullName>
    </submittedName>
</protein>
<dbReference type="EMBL" id="QEAQ01000018">
    <property type="protein sequence ID" value="TPX60161.1"/>
    <property type="molecule type" value="Genomic_DNA"/>
</dbReference>
<accession>A0A507E8U5</accession>
<dbReference type="AlphaFoldDB" id="A0A507E8U5"/>
<organism evidence="2 3">
    <name type="scientific">Powellomyces hirtus</name>
    <dbReference type="NCBI Taxonomy" id="109895"/>
    <lineage>
        <taxon>Eukaryota</taxon>
        <taxon>Fungi</taxon>
        <taxon>Fungi incertae sedis</taxon>
        <taxon>Chytridiomycota</taxon>
        <taxon>Chytridiomycota incertae sedis</taxon>
        <taxon>Chytridiomycetes</taxon>
        <taxon>Spizellomycetales</taxon>
        <taxon>Powellomycetaceae</taxon>
        <taxon>Powellomyces</taxon>
    </lineage>
</organism>
<feature type="region of interest" description="Disordered" evidence="1">
    <location>
        <begin position="50"/>
        <end position="69"/>
    </location>
</feature>
<comment type="caution">
    <text evidence="2">The sequence shown here is derived from an EMBL/GenBank/DDBJ whole genome shotgun (WGS) entry which is preliminary data.</text>
</comment>
<keyword evidence="3" id="KW-1185">Reference proteome</keyword>
<sequence length="281" mass="30296">MHLPAVSVRCVLASVAPRGHILGNSIRRPQSLQPRPCLPVLSKPSFPTEFRLQHSSTHKGPKGSWSNPDGQESGIKLLANDLLIDLSYRAWAKLILVAITGITAGCLAAEHGSALLAHTGIFVYQPDDDDDDEDDTAEALVDGAEGGQTTAGGHVKSAADKQEAHSQELAALFGDFRVNLAYNWTAADATYVTLAREKLHTSLHELDAIVAKWEASPTSTSTTAQDKKEVALIRKFLQDNLDLLDARARELATLPGSSLLGDPVADAAKRPSRWRRWVGLS</sequence>